<gene>
    <name evidence="1" type="ORF">OHX15_21105</name>
</gene>
<dbReference type="Proteomes" id="UP001289645">
    <property type="component" value="Unassembled WGS sequence"/>
</dbReference>
<evidence type="ECO:0000313" key="2">
    <source>
        <dbReference type="Proteomes" id="UP001289645"/>
    </source>
</evidence>
<organism evidence="1 2">
    <name type="scientific">Mycolicibacterium parafortuitum</name>
    <name type="common">Mycobacterium parafortuitum</name>
    <dbReference type="NCBI Taxonomy" id="39692"/>
    <lineage>
        <taxon>Bacteria</taxon>
        <taxon>Bacillati</taxon>
        <taxon>Actinomycetota</taxon>
        <taxon>Actinomycetes</taxon>
        <taxon>Mycobacteriales</taxon>
        <taxon>Mycobacteriaceae</taxon>
        <taxon>Mycolicibacterium</taxon>
    </lineage>
</organism>
<comment type="caution">
    <text evidence="1">The sequence shown here is derived from an EMBL/GenBank/DDBJ whole genome shotgun (WGS) entry which is preliminary data.</text>
</comment>
<protein>
    <submittedName>
        <fullName evidence="1">Alpha/beta fold hydrolase</fullName>
    </submittedName>
</protein>
<sequence length="331" mass="35491">MSAASRFELGAFVTECGAELPDAELSYRTYGALNSTGTNCVLLPSYYTGTHRSYEPWIGSGVAFDPADWFVVAVDMFGNGLSSSPSNTTDSACFPLVTVADNVRAQRLLLDSLGVRSIAIAAGWSMGAMQCYEWAVRFPDMVRSLLPICGSARCSEFNRVFLDGISATLRADPGYLTSDCAPTAGLRAFGIVYAGWAYSRDFFAHGTYRELGYESVDAVLDSWADDHAAMHPGNLMAMLATWRAADVGRSVPGGWNSALATIRAETIVMPGTTDAYFTLADNVTECALIAGGEMRPIDSDLGHIAGRPGIRARETAQVTGAARELLDRVRV</sequence>
<dbReference type="EMBL" id="JAOXLN010000024">
    <property type="protein sequence ID" value="MDZ5087899.1"/>
    <property type="molecule type" value="Genomic_DNA"/>
</dbReference>
<accession>A0ACC6MLN8</accession>
<keyword evidence="2" id="KW-1185">Reference proteome</keyword>
<name>A0ACC6MLN8_MYCPF</name>
<keyword evidence="1" id="KW-0378">Hydrolase</keyword>
<evidence type="ECO:0000313" key="1">
    <source>
        <dbReference type="EMBL" id="MDZ5087899.1"/>
    </source>
</evidence>
<proteinExistence type="predicted"/>
<reference evidence="1 2" key="1">
    <citation type="journal article" date="2021" name="Chemosphere">
        <title>Bioballs carrying a syntrophic Rhodococcus and Mycolicibacterium consortium for simultaneous sorption and biodegradation of fuel oil in contaminated freshwater.</title>
        <authorList>
            <person name="Naloka K."/>
            <person name="Polrit D."/>
            <person name="Muangchinda C."/>
            <person name="Thoetkiattikul H."/>
            <person name="Pinyakong O."/>
        </authorList>
    </citation>
    <scope>NUCLEOTIDE SEQUENCE [LARGE SCALE GENOMIC DNA]</scope>
    <source>
        <strain evidence="1 2">J101</strain>
    </source>
</reference>